<comment type="function">
    <text evidence="7">Broad-specificity nucleoside monophosphate (NMP) kinase that catalyzes the reversible transfer of the terminal phosphate group between nucleoside triphosphates and monophosphates. Has also ATPase activity. Involved in the late maturation steps of the 30S ribosomal particles, specifically 16S rRNA maturation. While NMP activity is not required for ribosome maturation, ATPase activity is. Associates transiently with small ribosomal subunit protein uS11. ATP hydrolysis breaks the interaction with uS11. May temporarily remove uS11 from the ribosome to enable a conformational change of the ribosomal RNA that is needed for the final maturation step of the small ribosomal subunit.</text>
</comment>
<dbReference type="GO" id="GO:0005524">
    <property type="term" value="F:ATP binding"/>
    <property type="evidence" value="ECO:0007669"/>
    <property type="project" value="UniProtKB-UniRule"/>
</dbReference>
<dbReference type="RefSeq" id="WP_013142358.1">
    <property type="nucleotide sequence ID" value="NC_014205.1"/>
</dbReference>
<feature type="domain" description="AAA+ ATPase" evidence="8">
    <location>
        <begin position="1"/>
        <end position="149"/>
    </location>
</feature>
<dbReference type="HOGENOM" id="CLU_079096_0_0_2"/>
<evidence type="ECO:0000256" key="3">
    <source>
        <dbReference type="ARBA" id="ARBA00022679"/>
    </source>
</evidence>
<dbReference type="SMART" id="SM00382">
    <property type="entry name" value="AAA"/>
    <property type="match status" value="1"/>
</dbReference>
<comment type="subunit">
    <text evidence="7">Interacts with uS11. Not a structural component of 40S pre-ribosomes, but transiently interacts with them by binding to uS11.</text>
</comment>
<comment type="caution">
    <text evidence="7">Lacks conserved residue(s) required for the propagation of feature annotation.</text>
</comment>
<feature type="binding site" evidence="7">
    <location>
        <position position="14"/>
    </location>
    <ligand>
        <name>ATP</name>
        <dbReference type="ChEBI" id="CHEBI:30616"/>
    </ligand>
</feature>
<dbReference type="GO" id="GO:0006364">
    <property type="term" value="P:rRNA processing"/>
    <property type="evidence" value="ECO:0007669"/>
    <property type="project" value="UniProtKB-KW"/>
</dbReference>
<dbReference type="SUPFAM" id="SSF52540">
    <property type="entry name" value="P-loop containing nucleoside triphosphate hydrolases"/>
    <property type="match status" value="1"/>
</dbReference>
<dbReference type="GO" id="GO:0004017">
    <property type="term" value="F:AMP kinase activity"/>
    <property type="evidence" value="ECO:0007669"/>
    <property type="project" value="UniProtKB-UniRule"/>
</dbReference>
<evidence type="ECO:0000313" key="10">
    <source>
        <dbReference type="Proteomes" id="UP000002573"/>
    </source>
</evidence>
<evidence type="ECO:0000256" key="4">
    <source>
        <dbReference type="ARBA" id="ARBA00022741"/>
    </source>
</evidence>
<evidence type="ECO:0000256" key="7">
    <source>
        <dbReference type="HAMAP-Rule" id="MF_00039"/>
    </source>
</evidence>
<dbReference type="Proteomes" id="UP000002573">
    <property type="component" value="Chromosome"/>
</dbReference>
<dbReference type="GO" id="GO:0016887">
    <property type="term" value="F:ATP hydrolysis activity"/>
    <property type="evidence" value="ECO:0007669"/>
    <property type="project" value="InterPro"/>
</dbReference>
<evidence type="ECO:0000256" key="5">
    <source>
        <dbReference type="ARBA" id="ARBA00022777"/>
    </source>
</evidence>
<feature type="binding site" evidence="7">
    <location>
        <position position="150"/>
    </location>
    <ligand>
        <name>ATP</name>
        <dbReference type="ChEBI" id="CHEBI:30616"/>
    </ligand>
</feature>
<dbReference type="EMBL" id="CP002051">
    <property type="protein sequence ID" value="ADI31160.1"/>
    <property type="molecule type" value="Genomic_DNA"/>
</dbReference>
<feature type="binding site" evidence="7">
    <location>
        <position position="17"/>
    </location>
    <ligand>
        <name>ATP</name>
        <dbReference type="ChEBI" id="CHEBI:30616"/>
    </ligand>
</feature>
<dbReference type="Pfam" id="PF13238">
    <property type="entry name" value="AAA_18"/>
    <property type="match status" value="1"/>
</dbReference>
<evidence type="ECO:0000256" key="6">
    <source>
        <dbReference type="ARBA" id="ARBA00022840"/>
    </source>
</evidence>
<sequence length="194" mass="22407">MGKVIIIAGTPGTGKTTTAKLLSKKINAVHVDVSRYVIENKLYIDYDPRHLSYVIDEEKVIEKLIELVEKSDKIVIIDTHYPEILPPDTVEYVFVLRTNPLILEDRLRKKGWPWRKIRENVMAEILSIVVSNAINRFSEDKVFEIDTSNKTPEKVVEEITGVIKGYIKPSKQRIDWLSLLKPEDIMRYEISGEE</sequence>
<feature type="binding site" evidence="7">
    <location>
        <position position="15"/>
    </location>
    <ligand>
        <name>ATP</name>
        <dbReference type="ChEBI" id="CHEBI:30616"/>
    </ligand>
</feature>
<feature type="binding site" evidence="7">
    <location>
        <position position="12"/>
    </location>
    <ligand>
        <name>ATP</name>
        <dbReference type="ChEBI" id="CHEBI:30616"/>
    </ligand>
</feature>
<dbReference type="EC" id="2.7.4.3" evidence="7"/>
<keyword evidence="10" id="KW-1185">Reference proteome</keyword>
<accession>D7DAG3</accession>
<dbReference type="eggNOG" id="arCOG01038">
    <property type="taxonomic scope" value="Archaea"/>
</dbReference>
<comment type="catalytic activity">
    <reaction evidence="7">
        <text>ATP + H2O = ADP + phosphate + H(+)</text>
        <dbReference type="Rhea" id="RHEA:13065"/>
        <dbReference type="ChEBI" id="CHEBI:15377"/>
        <dbReference type="ChEBI" id="CHEBI:15378"/>
        <dbReference type="ChEBI" id="CHEBI:30616"/>
        <dbReference type="ChEBI" id="CHEBI:43474"/>
        <dbReference type="ChEBI" id="CHEBI:456216"/>
    </reaction>
</comment>
<dbReference type="InterPro" id="IPR027417">
    <property type="entry name" value="P-loop_NTPase"/>
</dbReference>
<dbReference type="PANTHER" id="PTHR12595">
    <property type="entry name" value="POS9-ACTIVATING FACTOR FAP7-RELATED"/>
    <property type="match status" value="1"/>
</dbReference>
<evidence type="ECO:0000256" key="1">
    <source>
        <dbReference type="ARBA" id="ARBA00022517"/>
    </source>
</evidence>
<reference evidence="9 10" key="2">
    <citation type="journal article" date="2011" name="Stand. Genomic Sci.">
        <title>Complete genome sequence of Staphylothermus hellenicus P8.</title>
        <authorList>
            <person name="Anderson I."/>
            <person name="Wirth R."/>
            <person name="Lucas S."/>
            <person name="Copeland A."/>
            <person name="Lapidus A."/>
            <person name="Cheng J.F."/>
            <person name="Goodwin L."/>
            <person name="Pitluck S."/>
            <person name="Davenport K."/>
            <person name="Detter J.C."/>
            <person name="Han C."/>
            <person name="Tapia R."/>
            <person name="Land M."/>
            <person name="Hauser L."/>
            <person name="Pati A."/>
            <person name="Mikhailova N."/>
            <person name="Woyke T."/>
            <person name="Klenk H.P."/>
            <person name="Kyrpides N."/>
            <person name="Ivanova N."/>
        </authorList>
    </citation>
    <scope>NUCLEOTIDE SEQUENCE [LARGE SCALE GENOMIC DNA]</scope>
    <source>
        <strain evidence="10">DSM 12710 / JCM 10830 / BK20S6-10-b1 / P8</strain>
    </source>
</reference>
<dbReference type="OrthoDB" id="8730at2157"/>
<keyword evidence="1 7" id="KW-0690">Ribosome biogenesis</keyword>
<reference evidence="10" key="1">
    <citation type="submission" date="2010-05" db="EMBL/GenBank/DDBJ databases">
        <title>Complete sequence of Staphylothermus hellenicus DSM 12710.</title>
        <authorList>
            <consortium name="US DOE Joint Genome Institute"/>
            <person name="Lucas S."/>
            <person name="Copeland A."/>
            <person name="Lapidus A."/>
            <person name="Cheng J.-F."/>
            <person name="Bruce D."/>
            <person name="Goodwin L."/>
            <person name="Pitluck S."/>
            <person name="Davenport K."/>
            <person name="Detter J.C."/>
            <person name="Han C."/>
            <person name="Tapia R."/>
            <person name="Larimer F."/>
            <person name="Land M."/>
            <person name="Hauser L."/>
            <person name="Kyrpides N."/>
            <person name="Mikhailova N."/>
            <person name="Anderson I.J."/>
            <person name="Woyke T."/>
        </authorList>
    </citation>
    <scope>NUCLEOTIDE SEQUENCE [LARGE SCALE GENOMIC DNA]</scope>
    <source>
        <strain evidence="10">DSM 12710 / JCM 10830 / BK20S6-10-b1 / P8</strain>
    </source>
</reference>
<keyword evidence="6 7" id="KW-0067">ATP-binding</keyword>
<comment type="similarity">
    <text evidence="7">Belongs to the adenylate kinase family. AK6 subfamily.</text>
</comment>
<evidence type="ECO:0000259" key="8">
    <source>
        <dbReference type="SMART" id="SM00382"/>
    </source>
</evidence>
<dbReference type="InterPro" id="IPR003593">
    <property type="entry name" value="AAA+_ATPase"/>
</dbReference>
<organism evidence="9 10">
    <name type="scientific">Staphylothermus hellenicus (strain DSM 12710 / JCM 10830 / BK20S6-10-b1 / P8)</name>
    <dbReference type="NCBI Taxonomy" id="591019"/>
    <lineage>
        <taxon>Archaea</taxon>
        <taxon>Thermoproteota</taxon>
        <taxon>Thermoprotei</taxon>
        <taxon>Desulfurococcales</taxon>
        <taxon>Desulfurococcaceae</taxon>
        <taxon>Staphylothermus</taxon>
    </lineage>
</organism>
<name>D7DAG3_STAHD</name>
<proteinExistence type="inferred from homology"/>
<evidence type="ECO:0000256" key="2">
    <source>
        <dbReference type="ARBA" id="ARBA00022552"/>
    </source>
</evidence>
<gene>
    <name evidence="9" type="ordered locus">Shell_0007</name>
</gene>
<keyword evidence="5 7" id="KW-0418">Kinase</keyword>
<dbReference type="AlphaFoldDB" id="D7DAG3"/>
<feature type="region of interest" description="LID" evidence="7">
    <location>
        <begin position="109"/>
        <end position="119"/>
    </location>
</feature>
<keyword evidence="3 7" id="KW-0808">Transferase</keyword>
<protein>
    <recommendedName>
        <fullName evidence="7">Putative adenylate kinase</fullName>
        <shortName evidence="7">AK</shortName>
        <ecNumber evidence="7">2.7.4.3</ecNumber>
    </recommendedName>
    <alternativeName>
        <fullName evidence="7">ATP-AMP transphosphorylase</fullName>
    </alternativeName>
</protein>
<evidence type="ECO:0000313" key="9">
    <source>
        <dbReference type="EMBL" id="ADI31160.1"/>
    </source>
</evidence>
<dbReference type="Gene3D" id="3.40.50.300">
    <property type="entry name" value="P-loop containing nucleotide triphosphate hydrolases"/>
    <property type="match status" value="1"/>
</dbReference>
<dbReference type="STRING" id="591019.Shell_0007"/>
<dbReference type="HAMAP" id="MF_00039">
    <property type="entry name" value="Adenylate_kinase_AK6"/>
    <property type="match status" value="1"/>
</dbReference>
<dbReference type="PANTHER" id="PTHR12595:SF0">
    <property type="entry name" value="ADENYLATE KINASE ISOENZYME 6"/>
    <property type="match status" value="1"/>
</dbReference>
<comment type="catalytic activity">
    <reaction evidence="7">
        <text>AMP + ATP = 2 ADP</text>
        <dbReference type="Rhea" id="RHEA:12973"/>
        <dbReference type="ChEBI" id="CHEBI:30616"/>
        <dbReference type="ChEBI" id="CHEBI:456215"/>
        <dbReference type="ChEBI" id="CHEBI:456216"/>
        <dbReference type="EC" id="2.7.4.3"/>
    </reaction>
</comment>
<dbReference type="GO" id="GO:0042274">
    <property type="term" value="P:ribosomal small subunit biogenesis"/>
    <property type="evidence" value="ECO:0007669"/>
    <property type="project" value="UniProtKB-UniRule"/>
</dbReference>
<dbReference type="KEGG" id="shc:Shell_0007"/>
<feature type="binding site" evidence="7">
    <location>
        <position position="16"/>
    </location>
    <ligand>
        <name>ATP</name>
        <dbReference type="ChEBI" id="CHEBI:30616"/>
    </ligand>
</feature>
<dbReference type="GeneID" id="9233296"/>
<keyword evidence="4 7" id="KW-0547">Nucleotide-binding</keyword>
<keyword evidence="2 7" id="KW-0698">rRNA processing</keyword>
<dbReference type="InterPro" id="IPR020618">
    <property type="entry name" value="Adenyl_kinase_AK6"/>
</dbReference>